<organism evidence="1 2">
    <name type="scientific">Bacillus songklensis</name>
    <dbReference type="NCBI Taxonomy" id="1069116"/>
    <lineage>
        <taxon>Bacteria</taxon>
        <taxon>Bacillati</taxon>
        <taxon>Bacillota</taxon>
        <taxon>Bacilli</taxon>
        <taxon>Bacillales</taxon>
        <taxon>Bacillaceae</taxon>
        <taxon>Bacillus</taxon>
    </lineage>
</organism>
<evidence type="ECO:0000313" key="1">
    <source>
        <dbReference type="EMBL" id="MFC3886535.1"/>
    </source>
</evidence>
<dbReference type="EMBL" id="JBHRZT010000073">
    <property type="protein sequence ID" value="MFC3886535.1"/>
    <property type="molecule type" value="Genomic_DNA"/>
</dbReference>
<dbReference type="SUPFAM" id="SSF52096">
    <property type="entry name" value="ClpP/crotonase"/>
    <property type="match status" value="1"/>
</dbReference>
<sequence length="69" mass="7785">MKIITIGKDGIFMAHEHVVRWLKEDGIATVTIDNPPVNTLSVDVITQLTEVIEEVERDPEVIVVRSIFN</sequence>
<name>A0ABV8B9S1_9BACI</name>
<comment type="caution">
    <text evidence="1">The sequence shown here is derived from an EMBL/GenBank/DDBJ whole genome shotgun (WGS) entry which is preliminary data.</text>
</comment>
<protein>
    <submittedName>
        <fullName evidence="1">Uncharacterized protein</fullName>
    </submittedName>
</protein>
<dbReference type="Proteomes" id="UP001595752">
    <property type="component" value="Unassembled WGS sequence"/>
</dbReference>
<gene>
    <name evidence="1" type="ORF">ACFOU2_24785</name>
</gene>
<evidence type="ECO:0000313" key="2">
    <source>
        <dbReference type="Proteomes" id="UP001595752"/>
    </source>
</evidence>
<proteinExistence type="predicted"/>
<dbReference type="InterPro" id="IPR029045">
    <property type="entry name" value="ClpP/crotonase-like_dom_sf"/>
</dbReference>
<reference evidence="2" key="1">
    <citation type="journal article" date="2019" name="Int. J. Syst. Evol. Microbiol.">
        <title>The Global Catalogue of Microorganisms (GCM) 10K type strain sequencing project: providing services to taxonomists for standard genome sequencing and annotation.</title>
        <authorList>
            <consortium name="The Broad Institute Genomics Platform"/>
            <consortium name="The Broad Institute Genome Sequencing Center for Infectious Disease"/>
            <person name="Wu L."/>
            <person name="Ma J."/>
        </authorList>
    </citation>
    <scope>NUCLEOTIDE SEQUENCE [LARGE SCALE GENOMIC DNA]</scope>
    <source>
        <strain evidence="2">CCUG 61889</strain>
    </source>
</reference>
<dbReference type="Gene3D" id="3.90.226.10">
    <property type="entry name" value="2-enoyl-CoA Hydratase, Chain A, domain 1"/>
    <property type="match status" value="1"/>
</dbReference>
<keyword evidence="2" id="KW-1185">Reference proteome</keyword>
<accession>A0ABV8B9S1</accession>